<feature type="transmembrane region" description="Helical" evidence="8">
    <location>
        <begin position="48"/>
        <end position="73"/>
    </location>
</feature>
<evidence type="ECO:0000256" key="1">
    <source>
        <dbReference type="ARBA" id="ARBA00004651"/>
    </source>
</evidence>
<dbReference type="EMBL" id="NGJY01000001">
    <property type="protein sequence ID" value="RSU05187.1"/>
    <property type="molecule type" value="Genomic_DNA"/>
</dbReference>
<keyword evidence="2" id="KW-1003">Cell membrane</keyword>
<reference evidence="10 11" key="1">
    <citation type="submission" date="2017-05" db="EMBL/GenBank/DDBJ databases">
        <title>Vagococcus spp. assemblies.</title>
        <authorList>
            <person name="Gulvik C.A."/>
        </authorList>
    </citation>
    <scope>NUCLEOTIDE SEQUENCE [LARGE SCALE GENOMIC DNA]</scope>
    <source>
        <strain evidence="10 11">CCUG 41755</strain>
    </source>
</reference>
<dbReference type="AlphaFoldDB" id="A0A430AD85"/>
<evidence type="ECO:0000313" key="10">
    <source>
        <dbReference type="EMBL" id="RSU05187.1"/>
    </source>
</evidence>
<evidence type="ECO:0000256" key="7">
    <source>
        <dbReference type="ARBA" id="ARBA00034125"/>
    </source>
</evidence>
<evidence type="ECO:0000259" key="9">
    <source>
        <dbReference type="Pfam" id="PF12821"/>
    </source>
</evidence>
<dbReference type="InterPro" id="IPR024528">
    <property type="entry name" value="ThrE_2"/>
</dbReference>
<protein>
    <recommendedName>
        <fullName evidence="9">Threonine/Serine exporter ThrE domain-containing protein</fullName>
    </recommendedName>
</protein>
<evidence type="ECO:0000313" key="11">
    <source>
        <dbReference type="Proteomes" id="UP000287101"/>
    </source>
</evidence>
<feature type="transmembrane region" description="Helical" evidence="8">
    <location>
        <begin position="7"/>
        <end position="28"/>
    </location>
</feature>
<dbReference type="OrthoDB" id="9810047at2"/>
<dbReference type="RefSeq" id="WP_126831076.1">
    <property type="nucleotide sequence ID" value="NZ_CBCRYB010000003.1"/>
</dbReference>
<comment type="caution">
    <text evidence="10">The sequence shown here is derived from an EMBL/GenBank/DDBJ whole genome shotgun (WGS) entry which is preliminary data.</text>
</comment>
<feature type="domain" description="Threonine/Serine exporter ThrE" evidence="9">
    <location>
        <begin position="13"/>
        <end position="140"/>
    </location>
</feature>
<organism evidence="10 11">
    <name type="scientific">Vagococcus fessus</name>
    <dbReference type="NCBI Taxonomy" id="120370"/>
    <lineage>
        <taxon>Bacteria</taxon>
        <taxon>Bacillati</taxon>
        <taxon>Bacillota</taxon>
        <taxon>Bacilli</taxon>
        <taxon>Lactobacillales</taxon>
        <taxon>Enterococcaceae</taxon>
        <taxon>Vagococcus</taxon>
    </lineage>
</organism>
<evidence type="ECO:0000256" key="6">
    <source>
        <dbReference type="ARBA" id="ARBA00023136"/>
    </source>
</evidence>
<keyword evidence="3" id="KW-0997">Cell inner membrane</keyword>
<dbReference type="InterPro" id="IPR050539">
    <property type="entry name" value="ThrE_Dicarb/AminoAcid_Exp"/>
</dbReference>
<dbReference type="PANTHER" id="PTHR34390:SF1">
    <property type="entry name" value="SUCCINATE TRANSPORTER SUBUNIT YJJB-RELATED"/>
    <property type="match status" value="1"/>
</dbReference>
<proteinExistence type="inferred from homology"/>
<feature type="transmembrane region" description="Helical" evidence="8">
    <location>
        <begin position="121"/>
        <end position="141"/>
    </location>
</feature>
<dbReference type="Pfam" id="PF12821">
    <property type="entry name" value="ThrE_2"/>
    <property type="match status" value="1"/>
</dbReference>
<evidence type="ECO:0000256" key="5">
    <source>
        <dbReference type="ARBA" id="ARBA00022989"/>
    </source>
</evidence>
<comment type="similarity">
    <text evidence="7">Belongs to the ThrE exporter (TC 2.A.79) family.</text>
</comment>
<gene>
    <name evidence="10" type="ORF">CBF31_04000</name>
</gene>
<evidence type="ECO:0000256" key="8">
    <source>
        <dbReference type="SAM" id="Phobius"/>
    </source>
</evidence>
<keyword evidence="5 8" id="KW-1133">Transmembrane helix</keyword>
<dbReference type="GO" id="GO:0005886">
    <property type="term" value="C:plasma membrane"/>
    <property type="evidence" value="ECO:0007669"/>
    <property type="project" value="UniProtKB-SubCell"/>
</dbReference>
<dbReference type="Proteomes" id="UP000287101">
    <property type="component" value="Unassembled WGS sequence"/>
</dbReference>
<feature type="transmembrane region" description="Helical" evidence="8">
    <location>
        <begin position="85"/>
        <end position="101"/>
    </location>
</feature>
<keyword evidence="11" id="KW-1185">Reference proteome</keyword>
<dbReference type="GO" id="GO:0015744">
    <property type="term" value="P:succinate transport"/>
    <property type="evidence" value="ECO:0007669"/>
    <property type="project" value="TreeGrafter"/>
</dbReference>
<dbReference type="PANTHER" id="PTHR34390">
    <property type="entry name" value="UPF0442 PROTEIN YJJB-RELATED"/>
    <property type="match status" value="1"/>
</dbReference>
<name>A0A430AD85_9ENTE</name>
<comment type="subcellular location">
    <subcellularLocation>
        <location evidence="1">Cell membrane</location>
        <topology evidence="1">Multi-pass membrane protein</topology>
    </subcellularLocation>
</comment>
<keyword evidence="4 8" id="KW-0812">Transmembrane</keyword>
<sequence length="157" mass="17458">MTIQIFILKFFEQFILSFISAVGFAIIFQVPRNRVIYSGWAGAGGWIIYWFCLLIGMGNIISTFIGAFSIAWISYIIARKLKTPATLYNIPGITSVVPGGTSYKMTYSLLIGDYHQAVEHGIQVIALAGAIAGGLIFFEVARRNFKEGLVPKIQKRR</sequence>
<accession>A0A430AD85</accession>
<evidence type="ECO:0000256" key="2">
    <source>
        <dbReference type="ARBA" id="ARBA00022475"/>
    </source>
</evidence>
<keyword evidence="6 8" id="KW-0472">Membrane</keyword>
<evidence type="ECO:0000256" key="4">
    <source>
        <dbReference type="ARBA" id="ARBA00022692"/>
    </source>
</evidence>
<evidence type="ECO:0000256" key="3">
    <source>
        <dbReference type="ARBA" id="ARBA00022519"/>
    </source>
</evidence>